<dbReference type="Proteomes" id="UP000324222">
    <property type="component" value="Unassembled WGS sequence"/>
</dbReference>
<keyword evidence="2" id="KW-1185">Reference proteome</keyword>
<dbReference type="AlphaFoldDB" id="A0A5B7I0K5"/>
<proteinExistence type="predicted"/>
<evidence type="ECO:0000313" key="2">
    <source>
        <dbReference type="Proteomes" id="UP000324222"/>
    </source>
</evidence>
<name>A0A5B7I0K5_PORTR</name>
<protein>
    <submittedName>
        <fullName evidence="1">Uncharacterized protein</fullName>
    </submittedName>
</protein>
<organism evidence="1 2">
    <name type="scientific">Portunus trituberculatus</name>
    <name type="common">Swimming crab</name>
    <name type="synonym">Neptunus trituberculatus</name>
    <dbReference type="NCBI Taxonomy" id="210409"/>
    <lineage>
        <taxon>Eukaryota</taxon>
        <taxon>Metazoa</taxon>
        <taxon>Ecdysozoa</taxon>
        <taxon>Arthropoda</taxon>
        <taxon>Crustacea</taxon>
        <taxon>Multicrustacea</taxon>
        <taxon>Malacostraca</taxon>
        <taxon>Eumalacostraca</taxon>
        <taxon>Eucarida</taxon>
        <taxon>Decapoda</taxon>
        <taxon>Pleocyemata</taxon>
        <taxon>Brachyura</taxon>
        <taxon>Eubrachyura</taxon>
        <taxon>Portunoidea</taxon>
        <taxon>Portunidae</taxon>
        <taxon>Portuninae</taxon>
        <taxon>Portunus</taxon>
    </lineage>
</organism>
<comment type="caution">
    <text evidence="1">The sequence shown here is derived from an EMBL/GenBank/DDBJ whole genome shotgun (WGS) entry which is preliminary data.</text>
</comment>
<sequence>MGERQREEPLPEARGLWPPRLACPLAANSSMQLRWITGGSSASELVNVVGVARERKRWWSSG</sequence>
<evidence type="ECO:0000313" key="1">
    <source>
        <dbReference type="EMBL" id="MPC75439.1"/>
    </source>
</evidence>
<dbReference type="EMBL" id="VSRR010041117">
    <property type="protein sequence ID" value="MPC75439.1"/>
    <property type="molecule type" value="Genomic_DNA"/>
</dbReference>
<gene>
    <name evidence="1" type="ORF">E2C01_069826</name>
</gene>
<reference evidence="1 2" key="1">
    <citation type="submission" date="2019-05" db="EMBL/GenBank/DDBJ databases">
        <title>Another draft genome of Portunus trituberculatus and its Hox gene families provides insights of decapod evolution.</title>
        <authorList>
            <person name="Jeong J.-H."/>
            <person name="Song I."/>
            <person name="Kim S."/>
            <person name="Choi T."/>
            <person name="Kim D."/>
            <person name="Ryu S."/>
            <person name="Kim W."/>
        </authorList>
    </citation>
    <scope>NUCLEOTIDE SEQUENCE [LARGE SCALE GENOMIC DNA]</scope>
    <source>
        <tissue evidence="1">Muscle</tissue>
    </source>
</reference>
<accession>A0A5B7I0K5</accession>